<proteinExistence type="predicted"/>
<accession>A0AA85KGQ2</accession>
<reference evidence="3" key="2">
    <citation type="submission" date="2023-11" db="UniProtKB">
        <authorList>
            <consortium name="WormBaseParasite"/>
        </authorList>
    </citation>
    <scope>IDENTIFICATION</scope>
</reference>
<dbReference type="AlphaFoldDB" id="A0AA85KGQ2"/>
<keyword evidence="2" id="KW-1185">Reference proteome</keyword>
<dbReference type="WBParaSite" id="TREG1_76580.1">
    <property type="protein sequence ID" value="TREG1_76580.1"/>
    <property type="gene ID" value="TREG1_76580"/>
</dbReference>
<protein>
    <submittedName>
        <fullName evidence="3">Uncharacterized protein</fullName>
    </submittedName>
</protein>
<dbReference type="Proteomes" id="UP000050795">
    <property type="component" value="Unassembled WGS sequence"/>
</dbReference>
<evidence type="ECO:0000313" key="3">
    <source>
        <dbReference type="WBParaSite" id="TREG1_76580.1"/>
    </source>
</evidence>
<reference evidence="2" key="1">
    <citation type="submission" date="2022-06" db="EMBL/GenBank/DDBJ databases">
        <authorList>
            <person name="Berger JAMES D."/>
            <person name="Berger JAMES D."/>
        </authorList>
    </citation>
    <scope>NUCLEOTIDE SEQUENCE [LARGE SCALE GENOMIC DNA]</scope>
</reference>
<organism evidence="2 3">
    <name type="scientific">Trichobilharzia regenti</name>
    <name type="common">Nasal bird schistosome</name>
    <dbReference type="NCBI Taxonomy" id="157069"/>
    <lineage>
        <taxon>Eukaryota</taxon>
        <taxon>Metazoa</taxon>
        <taxon>Spiralia</taxon>
        <taxon>Lophotrochozoa</taxon>
        <taxon>Platyhelminthes</taxon>
        <taxon>Trematoda</taxon>
        <taxon>Digenea</taxon>
        <taxon>Strigeidida</taxon>
        <taxon>Schistosomatoidea</taxon>
        <taxon>Schistosomatidae</taxon>
        <taxon>Trichobilharzia</taxon>
    </lineage>
</organism>
<name>A0AA85KGQ2_TRIRE</name>
<evidence type="ECO:0000256" key="1">
    <source>
        <dbReference type="SAM" id="MobiDB-lite"/>
    </source>
</evidence>
<feature type="compositionally biased region" description="Acidic residues" evidence="1">
    <location>
        <begin position="61"/>
        <end position="77"/>
    </location>
</feature>
<evidence type="ECO:0000313" key="2">
    <source>
        <dbReference type="Proteomes" id="UP000050795"/>
    </source>
</evidence>
<sequence length="120" mass="14028">MNYCWGLFGVALHISSLYRAPGRLHRSFRTIGTLSCRKFLPIYSTNLLKHTGRGRRHFDDKDEDDDSDEEFSDEFDTNSESNDPYYSEDVEFNPNFKQISTCVKSLRFDKIIRVGLVDFD</sequence>
<feature type="region of interest" description="Disordered" evidence="1">
    <location>
        <begin position="51"/>
        <end position="89"/>
    </location>
</feature>